<comment type="caution">
    <text evidence="1">The sequence shown here is derived from an EMBL/GenBank/DDBJ whole genome shotgun (WGS) entry which is preliminary data.</text>
</comment>
<dbReference type="Proteomes" id="UP000321331">
    <property type="component" value="Unassembled WGS sequence"/>
</dbReference>
<evidence type="ECO:0000313" key="2">
    <source>
        <dbReference type="Proteomes" id="UP000321331"/>
    </source>
</evidence>
<dbReference type="AlphaFoldDB" id="A0A5C6SY80"/>
<dbReference type="EMBL" id="VMNF01000007">
    <property type="protein sequence ID" value="TXC03615.1"/>
    <property type="molecule type" value="Genomic_DNA"/>
</dbReference>
<protein>
    <submittedName>
        <fullName evidence="1">Uncharacterized protein</fullName>
    </submittedName>
</protein>
<sequence>MSQLPIIIELSKAPYDNHVYLSLDIESISQMEGCTVDKDEGTLSFARWAYDEAMRRWEIIMHPYTDLTVEPIWYLKEPVIEPLMSILMQNDHIVDPGALSRFTWERDFYDILADKWIVWTDSNSLKEGHLHTKTKLGGAKDNTSDNIRALIHRHRQGSDIVARLSPGESNGCPLLVSQRGLRLAQARRELRNNKRVSRQVAPWFPENAEVDAIFDAWQRNILLETKRVPHDNIDNN</sequence>
<accession>A0A5C6SY80</accession>
<proteinExistence type="predicted"/>
<reference evidence="1 2" key="1">
    <citation type="submission" date="2019-07" db="EMBL/GenBank/DDBJ databases">
        <title>The First High-Quality Draft Genome Sequence of the Causal Agent of the Current Panama Disease Epidemic.</title>
        <authorList>
            <person name="Warmington R.J."/>
            <person name="Kay W."/>
            <person name="Jeffries A."/>
            <person name="Bebber D."/>
            <person name="Moore K."/>
            <person name="Studholme D.J."/>
        </authorList>
    </citation>
    <scope>NUCLEOTIDE SEQUENCE [LARGE SCALE GENOMIC DNA]</scope>
    <source>
        <strain evidence="1 2">TR4</strain>
    </source>
</reference>
<name>A0A5C6SY80_FUSOC</name>
<organism evidence="1 2">
    <name type="scientific">Fusarium oxysporum f. sp. cubense</name>
    <dbReference type="NCBI Taxonomy" id="61366"/>
    <lineage>
        <taxon>Eukaryota</taxon>
        <taxon>Fungi</taxon>
        <taxon>Dikarya</taxon>
        <taxon>Ascomycota</taxon>
        <taxon>Pezizomycotina</taxon>
        <taxon>Sordariomycetes</taxon>
        <taxon>Hypocreomycetidae</taxon>
        <taxon>Hypocreales</taxon>
        <taxon>Nectriaceae</taxon>
        <taxon>Fusarium</taxon>
        <taxon>Fusarium oxysporum species complex</taxon>
    </lineage>
</organism>
<gene>
    <name evidence="1" type="ORF">FocTR4_00001352</name>
</gene>
<evidence type="ECO:0000313" key="1">
    <source>
        <dbReference type="EMBL" id="TXC03615.1"/>
    </source>
</evidence>